<reference evidence="4" key="2">
    <citation type="submission" date="2020-09" db="EMBL/GenBank/DDBJ databases">
        <authorList>
            <person name="Sun Q."/>
            <person name="Zhou Y."/>
        </authorList>
    </citation>
    <scope>NUCLEOTIDE SEQUENCE</scope>
    <source>
        <strain evidence="4">CGMCC 4.5737</strain>
    </source>
</reference>
<dbReference type="AlphaFoldDB" id="A0A8J3FWX0"/>
<dbReference type="Gene3D" id="3.20.20.100">
    <property type="entry name" value="NADP-dependent oxidoreductase domain"/>
    <property type="match status" value="1"/>
</dbReference>
<feature type="region of interest" description="Disordered" evidence="2">
    <location>
        <begin position="30"/>
        <end position="60"/>
    </location>
</feature>
<dbReference type="RefSeq" id="WP_189058072.1">
    <property type="nucleotide sequence ID" value="NZ_BMMK01000012.1"/>
</dbReference>
<dbReference type="GO" id="GO:0005737">
    <property type="term" value="C:cytoplasm"/>
    <property type="evidence" value="ECO:0007669"/>
    <property type="project" value="TreeGrafter"/>
</dbReference>
<dbReference type="SUPFAM" id="SSF51430">
    <property type="entry name" value="NAD(P)-linked oxidoreductase"/>
    <property type="match status" value="1"/>
</dbReference>
<dbReference type="InterPro" id="IPR036812">
    <property type="entry name" value="NAD(P)_OxRdtase_dom_sf"/>
</dbReference>
<dbReference type="EMBL" id="BMMK01000012">
    <property type="protein sequence ID" value="GGM56863.1"/>
    <property type="molecule type" value="Genomic_DNA"/>
</dbReference>
<keyword evidence="5" id="KW-1185">Reference proteome</keyword>
<keyword evidence="1" id="KW-0560">Oxidoreductase</keyword>
<dbReference type="InterPro" id="IPR023210">
    <property type="entry name" value="NADP_OxRdtase_dom"/>
</dbReference>
<evidence type="ECO:0000313" key="5">
    <source>
        <dbReference type="Proteomes" id="UP000637578"/>
    </source>
</evidence>
<dbReference type="PANTHER" id="PTHR43625:SF40">
    <property type="entry name" value="ALDO-KETO REDUCTASE YAKC [NADP(+)]"/>
    <property type="match status" value="1"/>
</dbReference>
<feature type="domain" description="NADP-dependent oxidoreductase" evidence="3">
    <location>
        <begin position="53"/>
        <end position="100"/>
    </location>
</feature>
<evidence type="ECO:0000256" key="2">
    <source>
        <dbReference type="SAM" id="MobiDB-lite"/>
    </source>
</evidence>
<dbReference type="Proteomes" id="UP000637578">
    <property type="component" value="Unassembled WGS sequence"/>
</dbReference>
<comment type="caution">
    <text evidence="4">The sequence shown here is derived from an EMBL/GenBank/DDBJ whole genome shotgun (WGS) entry which is preliminary data.</text>
</comment>
<dbReference type="GO" id="GO:0016491">
    <property type="term" value="F:oxidoreductase activity"/>
    <property type="evidence" value="ECO:0007669"/>
    <property type="project" value="UniProtKB-KW"/>
</dbReference>
<dbReference type="PANTHER" id="PTHR43625">
    <property type="entry name" value="AFLATOXIN B1 ALDEHYDE REDUCTASE"/>
    <property type="match status" value="1"/>
</dbReference>
<sequence>MKYRTLGAGGLRVSAIGLGCMSMSVAHGVADEAESGGPGDEVRLRHDADSGRVNDVDTSPEYVPVSRDASLCRLGVDHIDLYYVHRRDPEVPIEDTVGAM</sequence>
<evidence type="ECO:0000259" key="3">
    <source>
        <dbReference type="Pfam" id="PF00248"/>
    </source>
</evidence>
<proteinExistence type="predicted"/>
<evidence type="ECO:0000313" key="4">
    <source>
        <dbReference type="EMBL" id="GGM56863.1"/>
    </source>
</evidence>
<protein>
    <recommendedName>
        <fullName evidence="3">NADP-dependent oxidoreductase domain-containing protein</fullName>
    </recommendedName>
</protein>
<accession>A0A8J3FWX0</accession>
<dbReference type="InterPro" id="IPR050791">
    <property type="entry name" value="Aldo-Keto_reductase"/>
</dbReference>
<gene>
    <name evidence="4" type="ORF">GCM10012275_29980</name>
</gene>
<organism evidence="4 5">
    <name type="scientific">Longimycelium tulufanense</name>
    <dbReference type="NCBI Taxonomy" id="907463"/>
    <lineage>
        <taxon>Bacteria</taxon>
        <taxon>Bacillati</taxon>
        <taxon>Actinomycetota</taxon>
        <taxon>Actinomycetes</taxon>
        <taxon>Pseudonocardiales</taxon>
        <taxon>Pseudonocardiaceae</taxon>
        <taxon>Longimycelium</taxon>
    </lineage>
</organism>
<name>A0A8J3FWX0_9PSEU</name>
<reference evidence="4" key="1">
    <citation type="journal article" date="2014" name="Int. J. Syst. Evol. Microbiol.">
        <title>Complete genome sequence of Corynebacterium casei LMG S-19264T (=DSM 44701T), isolated from a smear-ripened cheese.</title>
        <authorList>
            <consortium name="US DOE Joint Genome Institute (JGI-PGF)"/>
            <person name="Walter F."/>
            <person name="Albersmeier A."/>
            <person name="Kalinowski J."/>
            <person name="Ruckert C."/>
        </authorList>
    </citation>
    <scope>NUCLEOTIDE SEQUENCE</scope>
    <source>
        <strain evidence="4">CGMCC 4.5737</strain>
    </source>
</reference>
<dbReference type="Pfam" id="PF00248">
    <property type="entry name" value="Aldo_ket_red"/>
    <property type="match status" value="1"/>
</dbReference>
<evidence type="ECO:0000256" key="1">
    <source>
        <dbReference type="ARBA" id="ARBA00023002"/>
    </source>
</evidence>
<feature type="compositionally biased region" description="Basic and acidic residues" evidence="2">
    <location>
        <begin position="40"/>
        <end position="55"/>
    </location>
</feature>